<comment type="caution">
    <text evidence="2">The sequence shown here is derived from an EMBL/GenBank/DDBJ whole genome shotgun (WGS) entry which is preliminary data.</text>
</comment>
<name>A0A224XFI9_9LACT</name>
<organism evidence="2 3">
    <name type="scientific">Pseudolactococcus reticulitermitis</name>
    <dbReference type="NCBI Taxonomy" id="2025039"/>
    <lineage>
        <taxon>Bacteria</taxon>
        <taxon>Bacillati</taxon>
        <taxon>Bacillota</taxon>
        <taxon>Bacilli</taxon>
        <taxon>Lactobacillales</taxon>
        <taxon>Streptococcaceae</taxon>
        <taxon>Pseudolactococcus</taxon>
    </lineage>
</organism>
<protein>
    <submittedName>
        <fullName evidence="2">Uncharacterized protein</fullName>
    </submittedName>
</protein>
<dbReference type="Proteomes" id="UP000218689">
    <property type="component" value="Unassembled WGS sequence"/>
</dbReference>
<reference evidence="3" key="1">
    <citation type="submission" date="2017-08" db="EMBL/GenBank/DDBJ databases">
        <title>Draft genome sequence of Lactococcus sp. strain Rs-Y01, isolated from the gut of the lower termite Reticulitermes speratus.</title>
        <authorList>
            <person name="Ohkuma M."/>
            <person name="Yuki M."/>
        </authorList>
    </citation>
    <scope>NUCLEOTIDE SEQUENCE [LARGE SCALE GENOMIC DNA]</scope>
    <source>
        <strain evidence="3">Rs-Y01</strain>
    </source>
</reference>
<accession>A0A224XFI9</accession>
<dbReference type="AlphaFoldDB" id="A0A224XFI9"/>
<evidence type="ECO:0000256" key="1">
    <source>
        <dbReference type="SAM" id="Coils"/>
    </source>
</evidence>
<dbReference type="EMBL" id="BEDT01000005">
    <property type="protein sequence ID" value="GAX48321.1"/>
    <property type="molecule type" value="Genomic_DNA"/>
</dbReference>
<dbReference type="OrthoDB" id="2195096at2"/>
<keyword evidence="3" id="KW-1185">Reference proteome</keyword>
<keyword evidence="1" id="KW-0175">Coiled coil</keyword>
<dbReference type="RefSeq" id="WP_094785333.1">
    <property type="nucleotide sequence ID" value="NZ_BEDT01000005.1"/>
</dbReference>
<feature type="coiled-coil region" evidence="1">
    <location>
        <begin position="102"/>
        <end position="129"/>
    </location>
</feature>
<proteinExistence type="predicted"/>
<evidence type="ECO:0000313" key="2">
    <source>
        <dbReference type="EMBL" id="GAX48321.1"/>
    </source>
</evidence>
<evidence type="ECO:0000313" key="3">
    <source>
        <dbReference type="Proteomes" id="UP000218689"/>
    </source>
</evidence>
<sequence>MVTKYNVSESNQLVSGLQANLSNSREVYNNLSQAMGNFFSALLSNQLQGATYASANRYFSQVLNPLVTKGKQIVSDGEGDLKTFTREAGKINHYGDLDKTKLEADKQVKEELKRSAENYLSELNNWKALKTIEPYIYDQLVKMAETTQTQMTKDIKKIDEKLKALETFETNTNELFIDSFTALEAFQRAVAELKNVKISATGQVTIPDNIFKLISEMDAVKLTAGGMDSEKAKIIAIYREQYGFDDETIELLLKTQKGISSENEHEYFAMLAGLCDNYRAKRWTITAGTLDLEKTKAYFKKLGLTDEEVEKLYQVINQQHDLVSEDTTPDNLRTRDFAHEMIALAIFKNQSVKGDSSLPIITGKGMLDLFMFGQINQFSSYKGDAASGRIGRDDKQSDTDVTNIYNRYIQNQTSILSEYNIYNEQLSNGQINRAEEFLKGLGNGDVNRGKKELEKIIMSYNFGDEFMSGFSLSKYFISSGFIPNSKEDYDKLKKEGYEDYLSYLEKELKK</sequence>
<gene>
    <name evidence="2" type="ORF">RsY01_1937</name>
</gene>